<reference evidence="2 3" key="1">
    <citation type="journal article" date="2021" name="Environ. Microbiol.">
        <title>Gene family expansions and transcriptome signatures uncover fungal adaptations to wood decay.</title>
        <authorList>
            <person name="Hage H."/>
            <person name="Miyauchi S."/>
            <person name="Viragh M."/>
            <person name="Drula E."/>
            <person name="Min B."/>
            <person name="Chaduli D."/>
            <person name="Navarro D."/>
            <person name="Favel A."/>
            <person name="Norest M."/>
            <person name="Lesage-Meessen L."/>
            <person name="Balint B."/>
            <person name="Merenyi Z."/>
            <person name="de Eugenio L."/>
            <person name="Morin E."/>
            <person name="Martinez A.T."/>
            <person name="Baldrian P."/>
            <person name="Stursova M."/>
            <person name="Martinez M.J."/>
            <person name="Novotny C."/>
            <person name="Magnuson J.K."/>
            <person name="Spatafora J.W."/>
            <person name="Maurice S."/>
            <person name="Pangilinan J."/>
            <person name="Andreopoulos W."/>
            <person name="LaButti K."/>
            <person name="Hundley H."/>
            <person name="Na H."/>
            <person name="Kuo A."/>
            <person name="Barry K."/>
            <person name="Lipzen A."/>
            <person name="Henrissat B."/>
            <person name="Riley R."/>
            <person name="Ahrendt S."/>
            <person name="Nagy L.G."/>
            <person name="Grigoriev I.V."/>
            <person name="Martin F."/>
            <person name="Rosso M.N."/>
        </authorList>
    </citation>
    <scope>NUCLEOTIDE SEQUENCE [LARGE SCALE GENOMIC DNA]</scope>
    <source>
        <strain evidence="2 3">CIRM-BRFM 1785</strain>
    </source>
</reference>
<name>A0ABQ8KVD7_9APHY</name>
<dbReference type="Proteomes" id="UP000814176">
    <property type="component" value="Unassembled WGS sequence"/>
</dbReference>
<evidence type="ECO:0000313" key="3">
    <source>
        <dbReference type="Proteomes" id="UP000814176"/>
    </source>
</evidence>
<organism evidence="2 3">
    <name type="scientific">Rhodofomes roseus</name>
    <dbReference type="NCBI Taxonomy" id="34475"/>
    <lineage>
        <taxon>Eukaryota</taxon>
        <taxon>Fungi</taxon>
        <taxon>Dikarya</taxon>
        <taxon>Basidiomycota</taxon>
        <taxon>Agaricomycotina</taxon>
        <taxon>Agaricomycetes</taxon>
        <taxon>Polyporales</taxon>
        <taxon>Rhodofomes</taxon>
    </lineage>
</organism>
<dbReference type="GeneID" id="72007679"/>
<comment type="caution">
    <text evidence="2">The sequence shown here is derived from an EMBL/GenBank/DDBJ whole genome shotgun (WGS) entry which is preliminary data.</text>
</comment>
<dbReference type="EMBL" id="JADCUA010000002">
    <property type="protein sequence ID" value="KAH9842988.1"/>
    <property type="molecule type" value="Genomic_DNA"/>
</dbReference>
<feature type="region of interest" description="Disordered" evidence="1">
    <location>
        <begin position="1"/>
        <end position="105"/>
    </location>
</feature>
<dbReference type="RefSeq" id="XP_047784035.1">
    <property type="nucleotide sequence ID" value="XM_047926947.1"/>
</dbReference>
<evidence type="ECO:0000313" key="2">
    <source>
        <dbReference type="EMBL" id="KAH9842988.1"/>
    </source>
</evidence>
<proteinExistence type="predicted"/>
<accession>A0ABQ8KVD7</accession>
<protein>
    <submittedName>
        <fullName evidence="2">Uncharacterized protein</fullName>
    </submittedName>
</protein>
<gene>
    <name evidence="2" type="ORF">C8Q71DRAFT_853497</name>
</gene>
<sequence>MSAAFNYNPGTPMSTPLPPMIPVDSMATRPGMRRKSSAQNLLSSFKTRDPSAQIGSVSSATGQQFASASTPTAPSMPLPRDWDVQSGGSDPSVTSSGASAATNGSLAQGTSVEMLRELVKKRIITLTYLRNVHEGRTHWFHTILITKSDLERIFSNTAMKNRTYRFAMLGMALAHLFDVKDPADLLRGFSNVLNEYEGLKDVPRDKDENDRPRMRLFRTRPNKRQPGATDYAFSFADSSDAPYLTMPHVPFPLDYHQTLLSLLDVLSEVYNKISKILGPSPFPNSGHHMMGPLGLLSPHPGVSYLFAGAETAPTHEGEASLWGIANASGQGTPAALGGSGGNVLYGGALGSPPPSWSTGLGDTVKQIDNKLKKIIATLLKELDDFARVNIKDELASLDPLLRNVAVPEEPREQYEYE</sequence>
<dbReference type="PANTHER" id="PTHR37332">
    <property type="entry name" value="EXPRESSED PROTEIN"/>
    <property type="match status" value="1"/>
</dbReference>
<evidence type="ECO:0000256" key="1">
    <source>
        <dbReference type="SAM" id="MobiDB-lite"/>
    </source>
</evidence>
<dbReference type="PANTHER" id="PTHR37332:SF1">
    <property type="entry name" value="ELMO DOMAIN-CONTAINING PROTEIN"/>
    <property type="match status" value="1"/>
</dbReference>
<keyword evidence="3" id="KW-1185">Reference proteome</keyword>
<feature type="compositionally biased region" description="Polar residues" evidence="1">
    <location>
        <begin position="53"/>
        <end position="73"/>
    </location>
</feature>
<feature type="compositionally biased region" description="Low complexity" evidence="1">
    <location>
        <begin position="94"/>
        <end position="105"/>
    </location>
</feature>